<evidence type="ECO:0000256" key="7">
    <source>
        <dbReference type="HAMAP-Rule" id="MF_00415"/>
    </source>
</evidence>
<evidence type="ECO:0000256" key="8">
    <source>
        <dbReference type="SAM" id="SignalP"/>
    </source>
</evidence>
<reference evidence="10" key="1">
    <citation type="submission" date="2013-03" db="EMBL/GenBank/DDBJ databases">
        <title>Genome sequence of Chthonomonas calidirosea, the first sequenced genome from the Armatimonadetes phylum (formally candidate division OP10).</title>
        <authorList>
            <person name="Lee K.C.Y."/>
            <person name="Morgan X.C."/>
            <person name="Dunfield P.F."/>
            <person name="Tamas I."/>
            <person name="Houghton K.M."/>
            <person name="Vyssotski M."/>
            <person name="Ryan J.L.J."/>
            <person name="Lagutin K."/>
            <person name="McDonald I.R."/>
            <person name="Stott M.B."/>
        </authorList>
    </citation>
    <scope>NUCLEOTIDE SEQUENCE [LARGE SCALE GENOMIC DNA]</scope>
    <source>
        <strain evidence="10">DSM 23976 / ICMP 18418 / T49</strain>
    </source>
</reference>
<gene>
    <name evidence="7" type="primary">flgH</name>
    <name evidence="9" type="ORF">CCALI_02080</name>
</gene>
<dbReference type="PANTHER" id="PTHR34933">
    <property type="entry name" value="FLAGELLAR L-RING PROTEIN"/>
    <property type="match status" value="1"/>
</dbReference>
<evidence type="ECO:0000256" key="6">
    <source>
        <dbReference type="ARBA" id="ARBA00023237"/>
    </source>
</evidence>
<feature type="chain" id="PRO_5004496588" description="Flagellar L-ring protein" evidence="8">
    <location>
        <begin position="28"/>
        <end position="212"/>
    </location>
</feature>
<dbReference type="InParanoid" id="S0EZ11"/>
<dbReference type="HOGENOM" id="CLU_069313_2_1_0"/>
<keyword evidence="3 8" id="KW-0732">Signal</keyword>
<dbReference type="GO" id="GO:0003774">
    <property type="term" value="F:cytoskeletal motor activity"/>
    <property type="evidence" value="ECO:0007669"/>
    <property type="project" value="InterPro"/>
</dbReference>
<organism evidence="9 10">
    <name type="scientific">Chthonomonas calidirosea (strain DSM 23976 / ICMP 18418 / T49)</name>
    <dbReference type="NCBI Taxonomy" id="1303518"/>
    <lineage>
        <taxon>Bacteria</taxon>
        <taxon>Bacillati</taxon>
        <taxon>Armatimonadota</taxon>
        <taxon>Chthonomonadia</taxon>
        <taxon>Chthonomonadales</taxon>
        <taxon>Chthonomonadaceae</taxon>
        <taxon>Chthonomonas</taxon>
    </lineage>
</organism>
<dbReference type="STRING" id="454171.CP488_02010"/>
<comment type="function">
    <text evidence="1 7">Assembles around the rod to form the L-ring and probably protects the motor/basal body from shearing forces during rotation.</text>
</comment>
<protein>
    <recommendedName>
        <fullName evidence="7">Flagellar L-ring protein</fullName>
    </recommendedName>
    <alternativeName>
        <fullName evidence="7">Basal body L-ring protein</fullName>
    </alternativeName>
</protein>
<keyword evidence="4 7" id="KW-0472">Membrane</keyword>
<dbReference type="KEGG" id="ccz:CCALI_02080"/>
<dbReference type="GO" id="GO:0009427">
    <property type="term" value="C:bacterial-type flagellum basal body, distal rod, L ring"/>
    <property type="evidence" value="ECO:0007669"/>
    <property type="project" value="InterPro"/>
</dbReference>
<dbReference type="PRINTS" id="PR01008">
    <property type="entry name" value="FLGLRINGFLGH"/>
</dbReference>
<keyword evidence="9" id="KW-0969">Cilium</keyword>
<keyword evidence="9" id="KW-0966">Cell projection</keyword>
<evidence type="ECO:0000313" key="10">
    <source>
        <dbReference type="Proteomes" id="UP000014227"/>
    </source>
</evidence>
<dbReference type="InterPro" id="IPR000527">
    <property type="entry name" value="Flag_Lring"/>
</dbReference>
<keyword evidence="6 7" id="KW-0998">Cell outer membrane</keyword>
<keyword evidence="10" id="KW-1185">Reference proteome</keyword>
<dbReference type="GO" id="GO:0071973">
    <property type="term" value="P:bacterial-type flagellum-dependent cell motility"/>
    <property type="evidence" value="ECO:0007669"/>
    <property type="project" value="InterPro"/>
</dbReference>
<accession>S0EZ11</accession>
<dbReference type="eggNOG" id="COG2063">
    <property type="taxonomic scope" value="Bacteria"/>
</dbReference>
<dbReference type="AlphaFoldDB" id="S0EZ11"/>
<comment type="subcellular location">
    <subcellularLocation>
        <location evidence="7">Cell outer membrane</location>
    </subcellularLocation>
    <subcellularLocation>
        <location evidence="7">Bacterial flagellum basal body</location>
    </subcellularLocation>
</comment>
<comment type="similarity">
    <text evidence="2 7">Belongs to the FlgH family.</text>
</comment>
<evidence type="ECO:0000313" key="9">
    <source>
        <dbReference type="EMBL" id="CCW35887.1"/>
    </source>
</evidence>
<evidence type="ECO:0000256" key="1">
    <source>
        <dbReference type="ARBA" id="ARBA00002591"/>
    </source>
</evidence>
<dbReference type="PATRIC" id="fig|1303518.3.peg.2148"/>
<evidence type="ECO:0000256" key="4">
    <source>
        <dbReference type="ARBA" id="ARBA00023136"/>
    </source>
</evidence>
<dbReference type="GO" id="GO:0009279">
    <property type="term" value="C:cell outer membrane"/>
    <property type="evidence" value="ECO:0007669"/>
    <property type="project" value="UniProtKB-SubCell"/>
</dbReference>
<dbReference type="EMBL" id="HF951689">
    <property type="protein sequence ID" value="CCW35887.1"/>
    <property type="molecule type" value="Genomic_DNA"/>
</dbReference>
<evidence type="ECO:0000256" key="3">
    <source>
        <dbReference type="ARBA" id="ARBA00022729"/>
    </source>
</evidence>
<proteinExistence type="inferred from homology"/>
<dbReference type="Proteomes" id="UP000014227">
    <property type="component" value="Chromosome I"/>
</dbReference>
<dbReference type="RefSeq" id="WP_016483411.1">
    <property type="nucleotide sequence ID" value="NC_021487.1"/>
</dbReference>
<dbReference type="HAMAP" id="MF_00415">
    <property type="entry name" value="FlgH"/>
    <property type="match status" value="1"/>
</dbReference>
<evidence type="ECO:0000256" key="2">
    <source>
        <dbReference type="ARBA" id="ARBA00006929"/>
    </source>
</evidence>
<sequence length="212" mass="22563">MRRSFRCFLAFAIFVLGLSLAAPRVKAQSLFPVKEANEELKGSSSASAASLFSDLRAHNVGDVLTITVAESTTAQTTASTKASQTDSVDAFGGTGLIHNFFRSLALSASNSRNATGDGTTSRSGTFVTTLSVRVKKVLPNGTLLVEGSRVMKINKETQKITFTGIVRPEDIGPDNTVPSSLVADVKVAYDGKGIVGDTQHEGILTRIFRFLF</sequence>
<feature type="signal peptide" evidence="8">
    <location>
        <begin position="1"/>
        <end position="27"/>
    </location>
</feature>
<evidence type="ECO:0000256" key="5">
    <source>
        <dbReference type="ARBA" id="ARBA00023143"/>
    </source>
</evidence>
<dbReference type="PANTHER" id="PTHR34933:SF1">
    <property type="entry name" value="FLAGELLAR L-RING PROTEIN"/>
    <property type="match status" value="1"/>
</dbReference>
<dbReference type="Pfam" id="PF02107">
    <property type="entry name" value="FlgH"/>
    <property type="match status" value="1"/>
</dbReference>
<keyword evidence="5 7" id="KW-0975">Bacterial flagellum</keyword>
<name>S0EZ11_CHTCT</name>
<keyword evidence="9" id="KW-0282">Flagellum</keyword>
<comment type="subunit">
    <text evidence="7">The basal body constitutes a major portion of the flagellar organelle and consists of four rings (L,P,S, and M) mounted on a central rod.</text>
</comment>